<dbReference type="EMBL" id="BTGC01000003">
    <property type="protein sequence ID" value="GMM50355.1"/>
    <property type="molecule type" value="Genomic_DNA"/>
</dbReference>
<protein>
    <submittedName>
        <fullName evidence="1">Uncharacterized protein</fullName>
    </submittedName>
</protein>
<organism evidence="1 2">
    <name type="scientific">Starmerella bacillaris</name>
    <name type="common">Yeast</name>
    <name type="synonym">Candida zemplinina</name>
    <dbReference type="NCBI Taxonomy" id="1247836"/>
    <lineage>
        <taxon>Eukaryota</taxon>
        <taxon>Fungi</taxon>
        <taxon>Dikarya</taxon>
        <taxon>Ascomycota</taxon>
        <taxon>Saccharomycotina</taxon>
        <taxon>Dipodascomycetes</taxon>
        <taxon>Dipodascales</taxon>
        <taxon>Trichomonascaceae</taxon>
        <taxon>Starmerella</taxon>
    </lineage>
</organism>
<reference evidence="1 2" key="1">
    <citation type="journal article" date="2023" name="Elife">
        <title>Identification of key yeast species and microbe-microbe interactions impacting larval growth of Drosophila in the wild.</title>
        <authorList>
            <person name="Mure A."/>
            <person name="Sugiura Y."/>
            <person name="Maeda R."/>
            <person name="Honda K."/>
            <person name="Sakurai N."/>
            <person name="Takahashi Y."/>
            <person name="Watada M."/>
            <person name="Katoh T."/>
            <person name="Gotoh A."/>
            <person name="Gotoh Y."/>
            <person name="Taniguchi I."/>
            <person name="Nakamura K."/>
            <person name="Hayashi T."/>
            <person name="Katayama T."/>
            <person name="Uemura T."/>
            <person name="Hattori Y."/>
        </authorList>
    </citation>
    <scope>NUCLEOTIDE SEQUENCE [LARGE SCALE GENOMIC DNA]</scope>
    <source>
        <strain evidence="1 2">SB-73</strain>
    </source>
</reference>
<sequence length="85" mass="10078">MSSDASLARSISWGQGENSIEAEEKYIEKLCYLVCYTVNLIESRFNPFFHILATFMYFLSEFDWWKCSNAWRVDAHMDKARQGYM</sequence>
<dbReference type="AlphaFoldDB" id="A0AAV5RG34"/>
<name>A0AAV5RG34_STABA</name>
<evidence type="ECO:0000313" key="2">
    <source>
        <dbReference type="Proteomes" id="UP001362899"/>
    </source>
</evidence>
<gene>
    <name evidence="1" type="ORF">DASB73_013130</name>
</gene>
<keyword evidence="2" id="KW-1185">Reference proteome</keyword>
<comment type="caution">
    <text evidence="1">The sequence shown here is derived from an EMBL/GenBank/DDBJ whole genome shotgun (WGS) entry which is preliminary data.</text>
</comment>
<proteinExistence type="predicted"/>
<evidence type="ECO:0000313" key="1">
    <source>
        <dbReference type="EMBL" id="GMM50355.1"/>
    </source>
</evidence>
<accession>A0AAV5RG34</accession>
<dbReference type="Proteomes" id="UP001362899">
    <property type="component" value="Unassembled WGS sequence"/>
</dbReference>